<dbReference type="STRING" id="1465756.BIV18_08445"/>
<proteinExistence type="predicted"/>
<dbReference type="CDD" id="cd24047">
    <property type="entry name" value="ASKHA_NBD_EutJ"/>
    <property type="match status" value="1"/>
</dbReference>
<protein>
    <submittedName>
        <fullName evidence="1">Ethanolamine utilization protein EutJ</fullName>
    </submittedName>
</protein>
<dbReference type="SUPFAM" id="SSF53067">
    <property type="entry name" value="Actin-like ATPase domain"/>
    <property type="match status" value="2"/>
</dbReference>
<dbReference type="AlphaFoldDB" id="A0A1U7M1I8"/>
<dbReference type="InterPro" id="IPR005883">
    <property type="entry name" value="PilM"/>
</dbReference>
<dbReference type="InterPro" id="IPR043129">
    <property type="entry name" value="ATPase_NBD"/>
</dbReference>
<dbReference type="Pfam" id="PF11104">
    <property type="entry name" value="PilM_2"/>
    <property type="match status" value="1"/>
</dbReference>
<dbReference type="NCBIfam" id="NF011660">
    <property type="entry name" value="PRK15080.1"/>
    <property type="match status" value="1"/>
</dbReference>
<gene>
    <name evidence="1" type="ORF">BIV18_08445</name>
</gene>
<dbReference type="NCBIfam" id="TIGR02529">
    <property type="entry name" value="EutJ"/>
    <property type="match status" value="1"/>
</dbReference>
<dbReference type="InterPro" id="IPR013366">
    <property type="entry name" value="EutJ"/>
</dbReference>
<reference evidence="1 2" key="1">
    <citation type="journal article" date="2016" name="Appl. Environ. Microbiol.">
        <title>Function and Phylogeny of Bacterial Butyryl Coenzyme A:Acetate Transferases and Their Diversity in the Proximal Colon of Swine.</title>
        <authorList>
            <person name="Trachsel J."/>
            <person name="Bayles D.O."/>
            <person name="Looft T."/>
            <person name="Levine U.Y."/>
            <person name="Allen H.K."/>
        </authorList>
    </citation>
    <scope>NUCLEOTIDE SEQUENCE [LARGE SCALE GENOMIC DNA]</scope>
    <source>
        <strain evidence="1 2">35-6-1</strain>
    </source>
</reference>
<name>A0A1U7M1I8_9FIRM</name>
<keyword evidence="2" id="KW-1185">Reference proteome</keyword>
<dbReference type="InterPro" id="IPR050696">
    <property type="entry name" value="FtsA/MreB"/>
</dbReference>
<accession>A0A1U7M1I8</accession>
<dbReference type="Gene3D" id="3.30.420.40">
    <property type="match status" value="2"/>
</dbReference>
<sequence length="275" mass="29562">MISNKEVLQLSELIKEEKFIDFKNKELKVGVDLGTANIVLVVVDEKNKPITGIIKPAKVVKDGVVVDYIGSISIVRELKEKLEERLGSKLIYASCAIPPGIDPRSTKAIANVVESSDFIVTNIIDEPTAAAETLKISDGAIVDLGGGTTGISLLKGGKVIGSWDEATGGHHMNLTIAGYYNIDLDKAEEVKINSNNKDIFAIVKPVLEKMATIVKNYLEGKEVDSLYLVGGSSNFDGIEELFEKITGIKTYRSKEALLVTPLGIAKSCLGGKNGK</sequence>
<dbReference type="PANTHER" id="PTHR32432:SF3">
    <property type="entry name" value="ETHANOLAMINE UTILIZATION PROTEIN EUTJ"/>
    <property type="match status" value="1"/>
</dbReference>
<dbReference type="EMBL" id="MJIH01000001">
    <property type="protein sequence ID" value="OLR65540.1"/>
    <property type="molecule type" value="Genomic_DNA"/>
</dbReference>
<evidence type="ECO:0000313" key="1">
    <source>
        <dbReference type="EMBL" id="OLR65540.1"/>
    </source>
</evidence>
<dbReference type="Proteomes" id="UP000187166">
    <property type="component" value="Unassembled WGS sequence"/>
</dbReference>
<evidence type="ECO:0000313" key="2">
    <source>
        <dbReference type="Proteomes" id="UP000187166"/>
    </source>
</evidence>
<organism evidence="1 2">
    <name type="scientific">Peptoniphilus porci</name>
    <dbReference type="NCBI Taxonomy" id="2652280"/>
    <lineage>
        <taxon>Bacteria</taxon>
        <taxon>Bacillati</taxon>
        <taxon>Bacillota</taxon>
        <taxon>Tissierellia</taxon>
        <taxon>Tissierellales</taxon>
        <taxon>Peptoniphilaceae</taxon>
        <taxon>Peptoniphilus</taxon>
    </lineage>
</organism>
<comment type="caution">
    <text evidence="1">The sequence shown here is derived from an EMBL/GenBank/DDBJ whole genome shotgun (WGS) entry which is preliminary data.</text>
</comment>
<dbReference type="PANTHER" id="PTHR32432">
    <property type="entry name" value="CELL DIVISION PROTEIN FTSA-RELATED"/>
    <property type="match status" value="1"/>
</dbReference>